<evidence type="ECO:0000313" key="2">
    <source>
        <dbReference type="EMBL" id="KKL46973.1"/>
    </source>
</evidence>
<feature type="region of interest" description="Disordered" evidence="1">
    <location>
        <begin position="42"/>
        <end position="70"/>
    </location>
</feature>
<evidence type="ECO:0000256" key="1">
    <source>
        <dbReference type="SAM" id="MobiDB-lite"/>
    </source>
</evidence>
<sequence length="70" mass="8068">DKRRKELIRLGLNKLPNGESMAPYQRFFAQECLQAYQALQEARDPDYQKRHPLRRLRGQPEQSAGVGEGG</sequence>
<comment type="caution">
    <text evidence="2">The sequence shown here is derived from an EMBL/GenBank/DDBJ whole genome shotgun (WGS) entry which is preliminary data.</text>
</comment>
<protein>
    <submittedName>
        <fullName evidence="2">Uncharacterized protein</fullName>
    </submittedName>
</protein>
<accession>A0A0F9CC51</accession>
<reference evidence="2" key="1">
    <citation type="journal article" date="2015" name="Nature">
        <title>Complex archaea that bridge the gap between prokaryotes and eukaryotes.</title>
        <authorList>
            <person name="Spang A."/>
            <person name="Saw J.H."/>
            <person name="Jorgensen S.L."/>
            <person name="Zaremba-Niedzwiedzka K."/>
            <person name="Martijn J."/>
            <person name="Lind A.E."/>
            <person name="van Eijk R."/>
            <person name="Schleper C."/>
            <person name="Guy L."/>
            <person name="Ettema T.J."/>
        </authorList>
    </citation>
    <scope>NUCLEOTIDE SEQUENCE</scope>
</reference>
<proteinExistence type="predicted"/>
<feature type="non-terminal residue" evidence="2">
    <location>
        <position position="1"/>
    </location>
</feature>
<organism evidence="2">
    <name type="scientific">marine sediment metagenome</name>
    <dbReference type="NCBI Taxonomy" id="412755"/>
    <lineage>
        <taxon>unclassified sequences</taxon>
        <taxon>metagenomes</taxon>
        <taxon>ecological metagenomes</taxon>
    </lineage>
</organism>
<gene>
    <name evidence="2" type="ORF">LCGC14_2340190</name>
</gene>
<name>A0A0F9CC51_9ZZZZ</name>
<dbReference type="AlphaFoldDB" id="A0A0F9CC51"/>
<dbReference type="EMBL" id="LAZR01033839">
    <property type="protein sequence ID" value="KKL46973.1"/>
    <property type="molecule type" value="Genomic_DNA"/>
</dbReference>